<feature type="transmembrane region" description="Helical" evidence="5">
    <location>
        <begin position="231"/>
        <end position="251"/>
    </location>
</feature>
<sequence length="284" mass="31559">MTKEKIKGLFKLLRPELPFAAGVSVILGEIISLGNLPSFSELFLGFMWGFLLSGSAMILNDFFDIEVDKVNAPERPLASGLISSTTAIVFTIIISLLGLAVSFFINRTAVLLYIVFWIVGFLYNWKFKEKGLVGNLFVSSSVAITIILGGIVVGNPWNTAAVIFSMMLFVFDLGEEIAADAMDVEGDKKRNIKSIAILMGRNKALYISFLLFLIFMVLSFLPVILGIFGNFYLIIISVTNILILYWGIKLIKTQTIKEGRLYVRRLYLSGLLGLLLIIMSMIDI</sequence>
<name>A0A1N6PIY0_9FIRM</name>
<feature type="transmembrane region" description="Helical" evidence="5">
    <location>
        <begin position="132"/>
        <end position="154"/>
    </location>
</feature>
<dbReference type="PANTHER" id="PTHR42723:SF1">
    <property type="entry name" value="CHLOROPHYLL SYNTHASE, CHLOROPLASTIC"/>
    <property type="match status" value="1"/>
</dbReference>
<feature type="transmembrane region" description="Helical" evidence="5">
    <location>
        <begin position="77"/>
        <end position="98"/>
    </location>
</feature>
<organism evidence="6 7">
    <name type="scientific">Halanaerobium kushneri</name>
    <dbReference type="NCBI Taxonomy" id="56779"/>
    <lineage>
        <taxon>Bacteria</taxon>
        <taxon>Bacillati</taxon>
        <taxon>Bacillota</taxon>
        <taxon>Clostridia</taxon>
        <taxon>Halanaerobiales</taxon>
        <taxon>Halanaerobiaceae</taxon>
        <taxon>Halanaerobium</taxon>
    </lineage>
</organism>
<dbReference type="InterPro" id="IPR044878">
    <property type="entry name" value="UbiA_sf"/>
</dbReference>
<dbReference type="Gene3D" id="1.20.120.1780">
    <property type="entry name" value="UbiA prenyltransferase"/>
    <property type="match status" value="1"/>
</dbReference>
<comment type="subcellular location">
    <subcellularLocation>
        <location evidence="1">Membrane</location>
        <topology evidence="1">Multi-pass membrane protein</topology>
    </subcellularLocation>
</comment>
<feature type="transmembrane region" description="Helical" evidence="5">
    <location>
        <begin position="104"/>
        <end position="125"/>
    </location>
</feature>
<dbReference type="RefSeq" id="WP_076543419.1">
    <property type="nucleotide sequence ID" value="NZ_FTNC01000001.1"/>
</dbReference>
<feature type="transmembrane region" description="Helical" evidence="5">
    <location>
        <begin position="160"/>
        <end position="183"/>
    </location>
</feature>
<reference evidence="7" key="1">
    <citation type="submission" date="2017-01" db="EMBL/GenBank/DDBJ databases">
        <authorList>
            <person name="Varghese N."/>
            <person name="Submissions S."/>
        </authorList>
    </citation>
    <scope>NUCLEOTIDE SEQUENCE [LARGE SCALE GENOMIC DNA]</scope>
    <source>
        <strain evidence="7">ATCC 700103</strain>
    </source>
</reference>
<feature type="transmembrane region" description="Helical" evidence="5">
    <location>
        <begin position="12"/>
        <end position="31"/>
    </location>
</feature>
<keyword evidence="7" id="KW-1185">Reference proteome</keyword>
<feature type="transmembrane region" description="Helical" evidence="5">
    <location>
        <begin position="263"/>
        <end position="282"/>
    </location>
</feature>
<dbReference type="InterPro" id="IPR050475">
    <property type="entry name" value="Prenyltransferase_related"/>
</dbReference>
<evidence type="ECO:0000256" key="1">
    <source>
        <dbReference type="ARBA" id="ARBA00004141"/>
    </source>
</evidence>
<dbReference type="EMBL" id="FTNC01000001">
    <property type="protein sequence ID" value="SIQ04310.1"/>
    <property type="molecule type" value="Genomic_DNA"/>
</dbReference>
<protein>
    <submittedName>
        <fullName evidence="6">Geranylgeranylglycerol-phosphate geranylgeranyltransferase</fullName>
    </submittedName>
</protein>
<feature type="transmembrane region" description="Helical" evidence="5">
    <location>
        <begin position="204"/>
        <end position="225"/>
    </location>
</feature>
<dbReference type="CDD" id="cd13961">
    <property type="entry name" value="PT_UbiA_DGGGPS"/>
    <property type="match status" value="1"/>
</dbReference>
<keyword evidence="4 5" id="KW-0472">Membrane</keyword>
<feature type="transmembrane region" description="Helical" evidence="5">
    <location>
        <begin position="43"/>
        <end position="65"/>
    </location>
</feature>
<keyword evidence="3 5" id="KW-1133">Transmembrane helix</keyword>
<gene>
    <name evidence="6" type="ORF">SAMN05421834_101110</name>
</gene>
<accession>A0A1N6PIY0</accession>
<dbReference type="GO" id="GO:0016765">
    <property type="term" value="F:transferase activity, transferring alkyl or aryl (other than methyl) groups"/>
    <property type="evidence" value="ECO:0007669"/>
    <property type="project" value="InterPro"/>
</dbReference>
<dbReference type="InterPro" id="IPR000537">
    <property type="entry name" value="UbiA_prenyltransferase"/>
</dbReference>
<evidence type="ECO:0000313" key="6">
    <source>
        <dbReference type="EMBL" id="SIQ04310.1"/>
    </source>
</evidence>
<evidence type="ECO:0000256" key="4">
    <source>
        <dbReference type="ARBA" id="ARBA00023136"/>
    </source>
</evidence>
<evidence type="ECO:0000256" key="3">
    <source>
        <dbReference type="ARBA" id="ARBA00022989"/>
    </source>
</evidence>
<dbReference type="AlphaFoldDB" id="A0A1N6PIY0"/>
<evidence type="ECO:0000256" key="5">
    <source>
        <dbReference type="SAM" id="Phobius"/>
    </source>
</evidence>
<evidence type="ECO:0000256" key="2">
    <source>
        <dbReference type="ARBA" id="ARBA00022692"/>
    </source>
</evidence>
<dbReference type="PANTHER" id="PTHR42723">
    <property type="entry name" value="CHLOROPHYLL SYNTHASE"/>
    <property type="match status" value="1"/>
</dbReference>
<dbReference type="Gene3D" id="1.10.357.140">
    <property type="entry name" value="UbiA prenyltransferase"/>
    <property type="match status" value="1"/>
</dbReference>
<dbReference type="Proteomes" id="UP000185669">
    <property type="component" value="Unassembled WGS sequence"/>
</dbReference>
<dbReference type="NCBIfam" id="NF009523">
    <property type="entry name" value="PRK12884.1"/>
    <property type="match status" value="1"/>
</dbReference>
<dbReference type="Pfam" id="PF01040">
    <property type="entry name" value="UbiA"/>
    <property type="match status" value="1"/>
</dbReference>
<dbReference type="OrthoDB" id="9803632at2"/>
<proteinExistence type="predicted"/>
<keyword evidence="6" id="KW-0808">Transferase</keyword>
<dbReference type="GO" id="GO:0016020">
    <property type="term" value="C:membrane"/>
    <property type="evidence" value="ECO:0007669"/>
    <property type="project" value="UniProtKB-SubCell"/>
</dbReference>
<dbReference type="STRING" id="56779.SAMN05421834_101110"/>
<evidence type="ECO:0000313" key="7">
    <source>
        <dbReference type="Proteomes" id="UP000185669"/>
    </source>
</evidence>
<keyword evidence="2 5" id="KW-0812">Transmembrane</keyword>